<dbReference type="PANTHER" id="PTHR46350">
    <property type="entry name" value="RAS LIKE FAMILY 10 MEMBER B-RELATED"/>
    <property type="match status" value="1"/>
</dbReference>
<dbReference type="EMBL" id="CAAALY010257705">
    <property type="protein sequence ID" value="VEL38373.1"/>
    <property type="molecule type" value="Genomic_DNA"/>
</dbReference>
<dbReference type="PRINTS" id="PR00449">
    <property type="entry name" value="RASTRNSFRMNG"/>
</dbReference>
<dbReference type="Pfam" id="PF00071">
    <property type="entry name" value="Ras"/>
    <property type="match status" value="1"/>
</dbReference>
<organism evidence="2 3">
    <name type="scientific">Protopolystoma xenopodis</name>
    <dbReference type="NCBI Taxonomy" id="117903"/>
    <lineage>
        <taxon>Eukaryota</taxon>
        <taxon>Metazoa</taxon>
        <taxon>Spiralia</taxon>
        <taxon>Lophotrochozoa</taxon>
        <taxon>Platyhelminthes</taxon>
        <taxon>Monogenea</taxon>
        <taxon>Polyopisthocotylea</taxon>
        <taxon>Polystomatidea</taxon>
        <taxon>Polystomatidae</taxon>
        <taxon>Protopolystoma</taxon>
    </lineage>
</organism>
<comment type="caution">
    <text evidence="2">The sequence shown here is derived from an EMBL/GenBank/DDBJ whole genome shotgun (WGS) entry which is preliminary data.</text>
</comment>
<feature type="compositionally biased region" description="Low complexity" evidence="1">
    <location>
        <begin position="87"/>
        <end position="122"/>
    </location>
</feature>
<evidence type="ECO:0000313" key="2">
    <source>
        <dbReference type="EMBL" id="VEL38373.1"/>
    </source>
</evidence>
<evidence type="ECO:0000313" key="3">
    <source>
        <dbReference type="Proteomes" id="UP000784294"/>
    </source>
</evidence>
<dbReference type="Proteomes" id="UP000784294">
    <property type="component" value="Unassembled WGS sequence"/>
</dbReference>
<dbReference type="AlphaFoldDB" id="A0A448XJX1"/>
<dbReference type="SUPFAM" id="SSF52540">
    <property type="entry name" value="P-loop containing nucleoside triphosphate hydrolases"/>
    <property type="match status" value="1"/>
</dbReference>
<dbReference type="SMART" id="SM00173">
    <property type="entry name" value="RAS"/>
    <property type="match status" value="1"/>
</dbReference>
<feature type="compositionally biased region" description="Polar residues" evidence="1">
    <location>
        <begin position="156"/>
        <end position="179"/>
    </location>
</feature>
<proteinExistence type="predicted"/>
<name>A0A448XJX1_9PLAT</name>
<gene>
    <name evidence="2" type="ORF">PXEA_LOCUS31813</name>
</gene>
<evidence type="ECO:0000256" key="1">
    <source>
        <dbReference type="SAM" id="MobiDB-lite"/>
    </source>
</evidence>
<dbReference type="GO" id="GO:0003924">
    <property type="term" value="F:GTPase activity"/>
    <property type="evidence" value="ECO:0007669"/>
    <property type="project" value="InterPro"/>
</dbReference>
<feature type="region of interest" description="Disordered" evidence="1">
    <location>
        <begin position="61"/>
        <end position="122"/>
    </location>
</feature>
<accession>A0A448XJX1</accession>
<dbReference type="GO" id="GO:0005525">
    <property type="term" value="F:GTP binding"/>
    <property type="evidence" value="ECO:0007669"/>
    <property type="project" value="InterPro"/>
</dbReference>
<sequence length="569" mass="59355">MNNGLRGRRATYMKNLAAARLAGWEKASYFEEEETGSINPKRSETEVCLNAVNTCQYGLFDGRRDVPSPDDQDLAIDSARDPSKWASTSSSGPTRTSTRPHTTICDPKPDAPAASPSSASCSARRPFRIRHGLVNCLESVNRRVVRVAPRPANSVSVTCTKARQSGRTGARSAQSSLWQRPNRPVSASLGSPAVGAQGGGGAAGRGSAEPGLPASSALETAAQSGGPGVLLTLYQILKVPVLGSRRSGKTTLIERFVNFTEPDRVPLPTMRPTYYYPVVLFNDCLVNLRLIDCPPLLGHFPVSSLDEWTDYPGWSLRSAAAFILVFDIASDDSFHYLRQLREKIIAAGTDVPMVVVANKMDVLQEARRSAKPMTSAGGGGSGSGSGWNGATNQFLNSLAAYPSGLFGLLGGNSGCSGDAVSPGGSGQLLGGTHLPTTAGLARAAPVSLQVGASGSLVYMGTGSIAGGGGGGVGSLSAGTSVNASGGYSVGGGVGAGGSGGCHTRRDLAMLVKKQWKGSVLVECSALYNWHVLRVFKELMKLIDTKDSGHKPTAAKVMQDALRRNQCSLI</sequence>
<keyword evidence="3" id="KW-1185">Reference proteome</keyword>
<dbReference type="InterPro" id="IPR001806">
    <property type="entry name" value="Small_GTPase"/>
</dbReference>
<dbReference type="PANTHER" id="PTHR46350:SF2">
    <property type="entry name" value="RAS LIKE FAMILY 10 MEMBER B"/>
    <property type="match status" value="1"/>
</dbReference>
<reference evidence="2" key="1">
    <citation type="submission" date="2018-11" db="EMBL/GenBank/DDBJ databases">
        <authorList>
            <consortium name="Pathogen Informatics"/>
        </authorList>
    </citation>
    <scope>NUCLEOTIDE SEQUENCE</scope>
</reference>
<dbReference type="InterPro" id="IPR027417">
    <property type="entry name" value="P-loop_NTPase"/>
</dbReference>
<protein>
    <submittedName>
        <fullName evidence="2">Uncharacterized protein</fullName>
    </submittedName>
</protein>
<dbReference type="OrthoDB" id="299781at2759"/>
<dbReference type="InterPro" id="IPR052661">
    <property type="entry name" value="Ras-like_GTPase_Reg"/>
</dbReference>
<feature type="region of interest" description="Disordered" evidence="1">
    <location>
        <begin position="156"/>
        <end position="213"/>
    </location>
</feature>
<dbReference type="Gene3D" id="3.40.50.300">
    <property type="entry name" value="P-loop containing nucleotide triphosphate hydrolases"/>
    <property type="match status" value="1"/>
</dbReference>